<dbReference type="RefSeq" id="WP_090728161.1">
    <property type="nucleotide sequence ID" value="NZ_JBHTKX010000014.1"/>
</dbReference>
<evidence type="ECO:0000313" key="1">
    <source>
        <dbReference type="EMBL" id="MFD1131703.1"/>
    </source>
</evidence>
<dbReference type="EMBL" id="JBHTKX010000014">
    <property type="protein sequence ID" value="MFD1131703.1"/>
    <property type="molecule type" value="Genomic_DNA"/>
</dbReference>
<reference evidence="2" key="1">
    <citation type="journal article" date="2019" name="Int. J. Syst. Evol. Microbiol.">
        <title>The Global Catalogue of Microorganisms (GCM) 10K type strain sequencing project: providing services to taxonomists for standard genome sequencing and annotation.</title>
        <authorList>
            <consortium name="The Broad Institute Genomics Platform"/>
            <consortium name="The Broad Institute Genome Sequencing Center for Infectious Disease"/>
            <person name="Wu L."/>
            <person name="Ma J."/>
        </authorList>
    </citation>
    <scope>NUCLEOTIDE SEQUENCE [LARGE SCALE GENOMIC DNA]</scope>
    <source>
        <strain evidence="2">CCUG 53519</strain>
    </source>
</reference>
<dbReference type="Proteomes" id="UP001597169">
    <property type="component" value="Unassembled WGS sequence"/>
</dbReference>
<protein>
    <recommendedName>
        <fullName evidence="3">ASCH domain-containing protein</fullName>
    </recommendedName>
</protein>
<gene>
    <name evidence="1" type="ORF">ACFQ3J_26725</name>
</gene>
<sequence length="202" mass="23275">MIIIKIKEVPTTASGLKERTSRAWKANIKKYINENRLIVVHQGVILEEYEVNSVMPDRLELNRICFDLTEVQDSQLRGLIINYKTSNPCTIMDAEELGDIIMVNDTRYCTVKAEGDLDLKTYRPVIQRIKIKKLDREEIRFAYYNIDDEGKHHFQPRPLDLVEDEMIALIAQGVKKGVFSKDGLSKLRDLFIQISATSSKES</sequence>
<accession>A0ABW3PYF0</accession>
<organism evidence="1 2">
    <name type="scientific">Paenibacillus provencensis</name>
    <dbReference type="NCBI Taxonomy" id="441151"/>
    <lineage>
        <taxon>Bacteria</taxon>
        <taxon>Bacillati</taxon>
        <taxon>Bacillota</taxon>
        <taxon>Bacilli</taxon>
        <taxon>Bacillales</taxon>
        <taxon>Paenibacillaceae</taxon>
        <taxon>Paenibacillus</taxon>
    </lineage>
</organism>
<keyword evidence="2" id="KW-1185">Reference proteome</keyword>
<comment type="caution">
    <text evidence="1">The sequence shown here is derived from an EMBL/GenBank/DDBJ whole genome shotgun (WGS) entry which is preliminary data.</text>
</comment>
<proteinExistence type="predicted"/>
<evidence type="ECO:0008006" key="3">
    <source>
        <dbReference type="Google" id="ProtNLM"/>
    </source>
</evidence>
<name>A0ABW3PYF0_9BACL</name>
<evidence type="ECO:0000313" key="2">
    <source>
        <dbReference type="Proteomes" id="UP001597169"/>
    </source>
</evidence>